<protein>
    <submittedName>
        <fullName evidence="12">Exodeoxyribonuclease V subunit gamma</fullName>
        <ecNumber evidence="12">3.1.11.5</ecNumber>
    </submittedName>
</protein>
<dbReference type="GO" id="GO:0006281">
    <property type="term" value="P:DNA repair"/>
    <property type="evidence" value="ECO:0007669"/>
    <property type="project" value="UniProtKB-KW"/>
</dbReference>
<dbReference type="Gene3D" id="1.10.10.160">
    <property type="match status" value="1"/>
</dbReference>
<dbReference type="Pfam" id="PF04257">
    <property type="entry name" value="Exonuc_V_gamma"/>
    <property type="match status" value="1"/>
</dbReference>
<dbReference type="Proteomes" id="UP000605201">
    <property type="component" value="Unassembled WGS sequence"/>
</dbReference>
<dbReference type="Gene3D" id="1.10.10.990">
    <property type="match status" value="1"/>
</dbReference>
<keyword evidence="10" id="KW-0175">Coiled coil</keyword>
<dbReference type="GO" id="GO:0009338">
    <property type="term" value="C:exodeoxyribonuclease V complex"/>
    <property type="evidence" value="ECO:0007669"/>
    <property type="project" value="InterPro"/>
</dbReference>
<evidence type="ECO:0000256" key="8">
    <source>
        <dbReference type="ARBA" id="ARBA00023125"/>
    </source>
</evidence>
<dbReference type="Gene3D" id="3.40.50.10930">
    <property type="match status" value="1"/>
</dbReference>
<keyword evidence="7" id="KW-0067">ATP-binding</keyword>
<evidence type="ECO:0000259" key="11">
    <source>
        <dbReference type="Pfam" id="PF17946"/>
    </source>
</evidence>
<comment type="caution">
    <text evidence="12">The sequence shown here is derived from an EMBL/GenBank/DDBJ whole genome shotgun (WGS) entry which is preliminary data.</text>
</comment>
<dbReference type="InterPro" id="IPR013986">
    <property type="entry name" value="DExx_box_DNA_helicase_dom_sf"/>
</dbReference>
<dbReference type="NCBIfam" id="TIGR01450">
    <property type="entry name" value="recC"/>
    <property type="match status" value="1"/>
</dbReference>
<keyword evidence="6" id="KW-0269">Exonuclease</keyword>
<keyword evidence="1" id="KW-0540">Nuclease</keyword>
<evidence type="ECO:0000256" key="5">
    <source>
        <dbReference type="ARBA" id="ARBA00022806"/>
    </source>
</evidence>
<evidence type="ECO:0000256" key="9">
    <source>
        <dbReference type="ARBA" id="ARBA00023204"/>
    </source>
</evidence>
<dbReference type="PIRSF" id="PIRSF000980">
    <property type="entry name" value="RecC"/>
    <property type="match status" value="1"/>
</dbReference>
<dbReference type="GO" id="GO:0004386">
    <property type="term" value="F:helicase activity"/>
    <property type="evidence" value="ECO:0007669"/>
    <property type="project" value="UniProtKB-KW"/>
</dbReference>
<dbReference type="InterPro" id="IPR006697">
    <property type="entry name" value="RecC"/>
</dbReference>
<keyword evidence="8" id="KW-0238">DNA-binding</keyword>
<evidence type="ECO:0000256" key="10">
    <source>
        <dbReference type="SAM" id="Coils"/>
    </source>
</evidence>
<evidence type="ECO:0000256" key="1">
    <source>
        <dbReference type="ARBA" id="ARBA00022722"/>
    </source>
</evidence>
<dbReference type="GO" id="GO:0006310">
    <property type="term" value="P:DNA recombination"/>
    <property type="evidence" value="ECO:0007669"/>
    <property type="project" value="TreeGrafter"/>
</dbReference>
<evidence type="ECO:0000256" key="2">
    <source>
        <dbReference type="ARBA" id="ARBA00022741"/>
    </source>
</evidence>
<evidence type="ECO:0000256" key="7">
    <source>
        <dbReference type="ARBA" id="ARBA00022840"/>
    </source>
</evidence>
<dbReference type="InterPro" id="IPR011335">
    <property type="entry name" value="Restrct_endonuc-II-like"/>
</dbReference>
<dbReference type="InterPro" id="IPR027417">
    <property type="entry name" value="P-loop_NTPase"/>
</dbReference>
<keyword evidence="3" id="KW-0227">DNA damage</keyword>
<gene>
    <name evidence="12" type="primary">recC</name>
    <name evidence="12" type="ORF">H8D96_16095</name>
</gene>
<keyword evidence="9" id="KW-0234">DNA repair</keyword>
<proteinExistence type="inferred from homology"/>
<dbReference type="SUPFAM" id="SSF52540">
    <property type="entry name" value="P-loop containing nucleoside triphosphate hydrolases"/>
    <property type="match status" value="2"/>
</dbReference>
<keyword evidence="2" id="KW-0547">Nucleotide-binding</keyword>
<dbReference type="EC" id="3.1.11.5" evidence="12"/>
<dbReference type="GO" id="GO:0008854">
    <property type="term" value="F:exodeoxyribonuclease V activity"/>
    <property type="evidence" value="ECO:0007669"/>
    <property type="project" value="UniProtKB-EC"/>
</dbReference>
<evidence type="ECO:0000256" key="6">
    <source>
        <dbReference type="ARBA" id="ARBA00022839"/>
    </source>
</evidence>
<evidence type="ECO:0000256" key="4">
    <source>
        <dbReference type="ARBA" id="ARBA00022801"/>
    </source>
</evidence>
<name>A0A8J6TND0_9BACT</name>
<evidence type="ECO:0000313" key="13">
    <source>
        <dbReference type="Proteomes" id="UP000605201"/>
    </source>
</evidence>
<dbReference type="PANTHER" id="PTHR30591">
    <property type="entry name" value="RECBCD ENZYME SUBUNIT RECC"/>
    <property type="match status" value="1"/>
</dbReference>
<dbReference type="EMBL" id="JACNIG010000299">
    <property type="protein sequence ID" value="MBC8433431.1"/>
    <property type="molecule type" value="Genomic_DNA"/>
</dbReference>
<dbReference type="PANTHER" id="PTHR30591:SF1">
    <property type="entry name" value="RECBCD ENZYME SUBUNIT RECC"/>
    <property type="match status" value="1"/>
</dbReference>
<evidence type="ECO:0000313" key="12">
    <source>
        <dbReference type="EMBL" id="MBC8433431.1"/>
    </source>
</evidence>
<dbReference type="InterPro" id="IPR041500">
    <property type="entry name" value="RecC_C"/>
</dbReference>
<dbReference type="Pfam" id="PF17946">
    <property type="entry name" value="RecC_C"/>
    <property type="match status" value="1"/>
</dbReference>
<feature type="domain" description="RecC C-terminal" evidence="11">
    <location>
        <begin position="804"/>
        <end position="1025"/>
    </location>
</feature>
<dbReference type="AlphaFoldDB" id="A0A8J6TND0"/>
<keyword evidence="4 12" id="KW-0378">Hydrolase</keyword>
<accession>A0A8J6TND0</accession>
<feature type="coiled-coil region" evidence="10">
    <location>
        <begin position="578"/>
        <end position="605"/>
    </location>
</feature>
<dbReference type="Gene3D" id="3.40.50.300">
    <property type="entry name" value="P-loop containing nucleotide triphosphate hydrolases"/>
    <property type="match status" value="2"/>
</dbReference>
<sequence length="1093" mass="124426">MTHDLNIYTSNRLEILARELARIVLQPLPSPIAPEIIVVQSRGMQRWISMELARHNGICANCLFLFPNALLQLLFKRLLPDLPDQSLFDPDALTFRIMKILPGCLHRPGFESLQHYLDDDADNLKLFQISEKIAYLFDQYLIFRPEMIFGWEKGRQSYWQAQLWRLLVNATEPAHRARLRQDLFDKIKNKTQSMENFPPRVSIFGISYLPWFHLEVFVAISRLTQANLFMMNPCKEHWADIVSNTQIKKIHQKYQDISNKDAELHLDKGNTLLASMGALGRDFFEMISGLDGRIYEKYEDPGGRDVLAGIQSDILYLRDRGIPDDGDILNSGELENSARTRLNHRQLPPDTDSSIQVHSCHSPMREIEVLHDNLLAMFEQDPQLKPQDIIVMTPDIESYGPYIQAVFDAQIDAALRIPFSIADMGVRKASHGIDGFFSILDLANSRFSVPSILALLEVPGIKEKFNLSAADIEIAERWIQATNIRWGIDAQHRSRLGLPPFAENTWRAGIERLLLGYALPGNNQRMFSGILPYDHIEGSEAKSIGKFLEFIDRLFNVVNAMQQKSTLKDWHTMLVDILEQFFASNEELEREMEVLRRRLDDLSGIQDVSGFNTAIEIEVVRSYLDSLLKQEDFGTGFITTGVTFCAMLPMRSIPFKVICLVGMNSDTFPRESKTLGFDLMAQKPKIGDRSRRYDDKYLFLEALISARDKLYLSYVGQSIQDNSPAPPSVLVSELLDYISAAFGFSSEKLITRHRLQAFSPAYFSKESDLFSYSAENFAAVQSRRDLQDSKPLISAALPEPSLEWKNVDIDTLCTFISNPAKFFLEKRLGIYLTKTDAVSEEKENFSLSGLDKYILGQDLVNSRVSGTTLEDCLAVQRAGGRLPHGNVGELVYNEMSVDAEIFVRKIKDHTKSEPLEAFKVDLEIAEFHLTGRISGIHADALIRANYTSEKPKYLLNTWIYHLVLCALDEDKYPGSSLLLCKDSVNEFERVSNSTDIIEYLLSLYWQGMSEPLPFFPESSFEYAKRVLIKKQAESVALRAAQQKWLGNDFARGESEDPYYNLCFRGIDPFNEAFQNIAVSIAAPLLNHCTEMID</sequence>
<dbReference type="SUPFAM" id="SSF52980">
    <property type="entry name" value="Restriction endonuclease-like"/>
    <property type="match status" value="1"/>
</dbReference>
<keyword evidence="5" id="KW-0347">Helicase</keyword>
<dbReference type="HAMAP" id="MF_01486">
    <property type="entry name" value="RecC"/>
    <property type="match status" value="1"/>
</dbReference>
<dbReference type="GO" id="GO:0003677">
    <property type="term" value="F:DNA binding"/>
    <property type="evidence" value="ECO:0007669"/>
    <property type="project" value="UniProtKB-KW"/>
</dbReference>
<evidence type="ECO:0000256" key="3">
    <source>
        <dbReference type="ARBA" id="ARBA00022763"/>
    </source>
</evidence>
<reference evidence="12 13" key="1">
    <citation type="submission" date="2020-08" db="EMBL/GenBank/DDBJ databases">
        <title>Bridging the membrane lipid divide: bacteria of the FCB group superphylum have the potential to synthesize archaeal ether lipids.</title>
        <authorList>
            <person name="Villanueva L."/>
            <person name="Von Meijenfeldt F.A.B."/>
            <person name="Westbye A.B."/>
            <person name="Yadav S."/>
            <person name="Hopmans E.C."/>
            <person name="Dutilh B.E."/>
            <person name="Sinninghe Damste J.S."/>
        </authorList>
    </citation>
    <scope>NUCLEOTIDE SEQUENCE [LARGE SCALE GENOMIC DNA]</scope>
    <source>
        <strain evidence="12">NIOZ-UU17</strain>
    </source>
</reference>
<dbReference type="GO" id="GO:0005524">
    <property type="term" value="F:ATP binding"/>
    <property type="evidence" value="ECO:0007669"/>
    <property type="project" value="UniProtKB-KW"/>
</dbReference>
<organism evidence="12 13">
    <name type="scientific">Candidatus Desulfatibia vada</name>
    <dbReference type="NCBI Taxonomy" id="2841696"/>
    <lineage>
        <taxon>Bacteria</taxon>
        <taxon>Pseudomonadati</taxon>
        <taxon>Thermodesulfobacteriota</taxon>
        <taxon>Desulfobacteria</taxon>
        <taxon>Desulfobacterales</taxon>
        <taxon>Desulfobacterales incertae sedis</taxon>
        <taxon>Candidatus Desulfatibia</taxon>
    </lineage>
</organism>